<name>A0A173ZNX4_9FIRM</name>
<dbReference type="Proteomes" id="UP000095679">
    <property type="component" value="Unassembled WGS sequence"/>
</dbReference>
<organism evidence="1 2">
    <name type="scientific">Anaerobutyricum hallii</name>
    <dbReference type="NCBI Taxonomy" id="39488"/>
    <lineage>
        <taxon>Bacteria</taxon>
        <taxon>Bacillati</taxon>
        <taxon>Bacillota</taxon>
        <taxon>Clostridia</taxon>
        <taxon>Lachnospirales</taxon>
        <taxon>Lachnospiraceae</taxon>
        <taxon>Anaerobutyricum</taxon>
    </lineage>
</organism>
<evidence type="ECO:0000313" key="2">
    <source>
        <dbReference type="Proteomes" id="UP000095679"/>
    </source>
</evidence>
<dbReference type="AlphaFoldDB" id="A0A173ZNX4"/>
<accession>A0A173ZNX4</accession>
<dbReference type="EMBL" id="CYZL01000004">
    <property type="protein sequence ID" value="CUN77290.1"/>
    <property type="molecule type" value="Genomic_DNA"/>
</dbReference>
<protein>
    <submittedName>
        <fullName evidence="1">Uncharacterized protein</fullName>
    </submittedName>
</protein>
<sequence length="80" mass="9153">MFAWMLVSKPCSEATDIGWLLSLGADFGNKNKKVNIGKGRDWGWILGEGTEEAYFRLPNRREPKDLFPLNVTLKPVKMRL</sequence>
<proteinExistence type="predicted"/>
<reference evidence="1 2" key="1">
    <citation type="submission" date="2015-09" db="EMBL/GenBank/DDBJ databases">
        <authorList>
            <consortium name="Pathogen Informatics"/>
        </authorList>
    </citation>
    <scope>NUCLEOTIDE SEQUENCE [LARGE SCALE GENOMIC DNA]</scope>
    <source>
        <strain evidence="1 2">2789STDY5834835</strain>
    </source>
</reference>
<gene>
    <name evidence="1" type="ORF">ERS852450_00601</name>
</gene>
<evidence type="ECO:0000313" key="1">
    <source>
        <dbReference type="EMBL" id="CUN77290.1"/>
    </source>
</evidence>